<evidence type="ECO:0000256" key="1">
    <source>
        <dbReference type="SAM" id="Phobius"/>
    </source>
</evidence>
<keyword evidence="1" id="KW-0812">Transmembrane</keyword>
<feature type="domain" description="DUF58" evidence="2">
    <location>
        <begin position="200"/>
        <end position="343"/>
    </location>
</feature>
<dbReference type="EMBL" id="FRBI01000006">
    <property type="protein sequence ID" value="SHL87782.1"/>
    <property type="molecule type" value="Genomic_DNA"/>
</dbReference>
<name>A0A1M7E7P1_9ACTN</name>
<keyword evidence="1" id="KW-1133">Transmembrane helix</keyword>
<dbReference type="Pfam" id="PF01882">
    <property type="entry name" value="DUF58"/>
    <property type="match status" value="1"/>
</dbReference>
<protein>
    <submittedName>
        <fullName evidence="3">Uncharacterized conserved protein, DUF58 family, contains vWF domain</fullName>
    </submittedName>
</protein>
<reference evidence="3 4" key="1">
    <citation type="submission" date="2016-11" db="EMBL/GenBank/DDBJ databases">
        <authorList>
            <person name="Jaros S."/>
            <person name="Januszkiewicz K."/>
            <person name="Wedrychowicz H."/>
        </authorList>
    </citation>
    <scope>NUCLEOTIDE SEQUENCE [LARGE SCALE GENOMIC DNA]</scope>
    <source>
        <strain evidence="3 4">CGMCC 4.2025</strain>
    </source>
</reference>
<dbReference type="STRING" id="310782.SAMN05216499_106320"/>
<organism evidence="3 4">
    <name type="scientific">Actinacidiphila paucisporea</name>
    <dbReference type="NCBI Taxonomy" id="310782"/>
    <lineage>
        <taxon>Bacteria</taxon>
        <taxon>Bacillati</taxon>
        <taxon>Actinomycetota</taxon>
        <taxon>Actinomycetes</taxon>
        <taxon>Kitasatosporales</taxon>
        <taxon>Streptomycetaceae</taxon>
        <taxon>Actinacidiphila</taxon>
    </lineage>
</organism>
<dbReference type="AlphaFoldDB" id="A0A1M7E7P1"/>
<evidence type="ECO:0000259" key="2">
    <source>
        <dbReference type="Pfam" id="PF01882"/>
    </source>
</evidence>
<accession>A0A1M7E7P1</accession>
<sequence>MRALRAADGRRIRLTTVGRWGGGAGTAAVVLGAAGGLRPLFGVGAAALLACAAAWADGRFGRRPGVARASLPAASFVRGEQPRLRCAPAGRAGAATPAIRGTLDDALPDGARTLPLAGRGWTAACPALPRGVWRLGPAVAEYHDPLGLAVTRTRPSPPGAPFTVRPRTPAVLPWVTEAAAAHALGAARLDTDEAFEIHGLRPYAPGDDPRLLDWRGTLRTGAFHVRERRGGGSAPAAVLLDTAAPDGEAFETAVDCAAAVALSVLRLGLPVTLAGLGGAPRLATPGAEAAAGVLDLLARVTPRQDTSTTALARLAAAVQNGALAVLATTRDPALWRPALSALSAHRATVICLHAVPPGPAPSGPRRYAGFRVLRITSVEDLADMPLGR</sequence>
<dbReference type="PANTHER" id="PTHR34351">
    <property type="entry name" value="SLR1927 PROTEIN-RELATED"/>
    <property type="match status" value="1"/>
</dbReference>
<keyword evidence="1" id="KW-0472">Membrane</keyword>
<feature type="transmembrane region" description="Helical" evidence="1">
    <location>
        <begin position="12"/>
        <end position="34"/>
    </location>
</feature>
<proteinExistence type="predicted"/>
<keyword evidence="4" id="KW-1185">Reference proteome</keyword>
<evidence type="ECO:0000313" key="4">
    <source>
        <dbReference type="Proteomes" id="UP000184111"/>
    </source>
</evidence>
<evidence type="ECO:0000313" key="3">
    <source>
        <dbReference type="EMBL" id="SHL87782.1"/>
    </source>
</evidence>
<dbReference type="RefSeq" id="WP_073497478.1">
    <property type="nucleotide sequence ID" value="NZ_FRBI01000006.1"/>
</dbReference>
<dbReference type="PANTHER" id="PTHR34351:SF1">
    <property type="entry name" value="SLR1927 PROTEIN"/>
    <property type="match status" value="1"/>
</dbReference>
<dbReference type="InterPro" id="IPR002881">
    <property type="entry name" value="DUF58"/>
</dbReference>
<gene>
    <name evidence="3" type="ORF">SAMN05216499_106320</name>
</gene>
<dbReference type="OrthoDB" id="845740at2"/>
<dbReference type="Proteomes" id="UP000184111">
    <property type="component" value="Unassembled WGS sequence"/>
</dbReference>